<protein>
    <submittedName>
        <fullName evidence="1">Uncharacterized protein</fullName>
    </submittedName>
</protein>
<accession>A0A7K3M228</accession>
<organism evidence="1 2">
    <name type="scientific">Phytoactinopolyspora mesophila</name>
    <dbReference type="NCBI Taxonomy" id="2650750"/>
    <lineage>
        <taxon>Bacteria</taxon>
        <taxon>Bacillati</taxon>
        <taxon>Actinomycetota</taxon>
        <taxon>Actinomycetes</taxon>
        <taxon>Jiangellales</taxon>
        <taxon>Jiangellaceae</taxon>
        <taxon>Phytoactinopolyspora</taxon>
    </lineage>
</organism>
<name>A0A7K3M228_9ACTN</name>
<proteinExistence type="predicted"/>
<evidence type="ECO:0000313" key="2">
    <source>
        <dbReference type="Proteomes" id="UP000460435"/>
    </source>
</evidence>
<dbReference type="Proteomes" id="UP000460435">
    <property type="component" value="Unassembled WGS sequence"/>
</dbReference>
<gene>
    <name evidence="1" type="ORF">F7O44_09700</name>
</gene>
<reference evidence="1 2" key="1">
    <citation type="submission" date="2019-11" db="EMBL/GenBank/DDBJ databases">
        <authorList>
            <person name="Li X.-J."/>
            <person name="Feng X.-M."/>
        </authorList>
    </citation>
    <scope>NUCLEOTIDE SEQUENCE [LARGE SCALE GENOMIC DNA]</scope>
    <source>
        <strain evidence="1 2">XMNu-373</strain>
    </source>
</reference>
<dbReference type="AlphaFoldDB" id="A0A7K3M228"/>
<evidence type="ECO:0000313" key="1">
    <source>
        <dbReference type="EMBL" id="NDL57343.1"/>
    </source>
</evidence>
<sequence>MAPRLELVAQDNVRAACALQLEDGQDRFVASVAHSLAETCGQSRITVLWVEHPEGPEQFYLRSGFIPTGQKFHGQIVGERFV</sequence>
<dbReference type="RefSeq" id="WP_162449988.1">
    <property type="nucleotide sequence ID" value="NZ_WLZY01000002.1"/>
</dbReference>
<keyword evidence="2" id="KW-1185">Reference proteome</keyword>
<dbReference type="EMBL" id="WLZY01000002">
    <property type="protein sequence ID" value="NDL57343.1"/>
    <property type="molecule type" value="Genomic_DNA"/>
</dbReference>
<comment type="caution">
    <text evidence="1">The sequence shown here is derived from an EMBL/GenBank/DDBJ whole genome shotgun (WGS) entry which is preliminary data.</text>
</comment>